<dbReference type="PANTHER" id="PTHR23254">
    <property type="entry name" value="EIF4G DOMAIN PROTEIN"/>
    <property type="match status" value="1"/>
</dbReference>
<dbReference type="Proteomes" id="UP000235965">
    <property type="component" value="Unassembled WGS sequence"/>
</dbReference>
<evidence type="ECO:0000259" key="5">
    <source>
        <dbReference type="SMART" id="SM00543"/>
    </source>
</evidence>
<sequence>MKVSVLPSTTAVMNDNQHHHFTGPPDLRRSYTKLDFTVNSPNSGRERNSYVRQTSQQHHHQVRETGSRRRNNAMPSNRGKPTMEIYRPPNVRTDLLQNGLSTNSNPRLNVHAKEFTMKQGDLSTSRSAVNIPGTLNNRDSHQIRAAQHALQQSKSICNIMHPLQHSKSSGNVLHTLQQSCSSGNILQGPRVHFQLDTGDAEQQISEMVTPPVKAVLPTSMKSPLKSYSTTEMKTAVGLSNDVNKTQVAHSTEVIEHAEVHTVTGLRSIHLPMSTPLSSLKRSRSLGAADMAARQQAHIIETPSLGNFPPEIQSTISKAVEDPNKVSARSLMDLVRQIMERAVSSVYYALPAAKLCITIIEKETKETFLESLLNLCQQWYQERDRVLKNVLSCGASPNPRFCAFMQFLNEMYCELKRRQLQLKTQYDGVPPGLVLLTLVFKCCLDCLKPPNSQGETDSLFFVLTSIGRDLESELPGQIPVLLASVRDAFLKTATIPAVKKTLLQLIELHASRWQLPAPAVMYYTAH</sequence>
<dbReference type="Pfam" id="PF02854">
    <property type="entry name" value="MIF4G"/>
    <property type="match status" value="1"/>
</dbReference>
<comment type="subcellular location">
    <subcellularLocation>
        <location evidence="1">Cytoplasm</location>
    </subcellularLocation>
</comment>
<dbReference type="InParanoid" id="A0A2J7QJG6"/>
<keyword evidence="3" id="KW-0810">Translation regulation</keyword>
<dbReference type="InterPro" id="IPR016024">
    <property type="entry name" value="ARM-type_fold"/>
</dbReference>
<keyword evidence="7" id="KW-1185">Reference proteome</keyword>
<dbReference type="EMBL" id="NEVH01013556">
    <property type="protein sequence ID" value="PNF28718.1"/>
    <property type="molecule type" value="Genomic_DNA"/>
</dbReference>
<dbReference type="FunCoup" id="A0A2J7QJG6">
    <property type="interactions" value="150"/>
</dbReference>
<feature type="domain" description="MIF4G" evidence="5">
    <location>
        <begin position="292"/>
        <end position="511"/>
    </location>
</feature>
<reference evidence="6 7" key="1">
    <citation type="submission" date="2017-12" db="EMBL/GenBank/DDBJ databases">
        <title>Hemimetabolous genomes reveal molecular basis of termite eusociality.</title>
        <authorList>
            <person name="Harrison M.C."/>
            <person name="Jongepier E."/>
            <person name="Robertson H.M."/>
            <person name="Arning N."/>
            <person name="Bitard-Feildel T."/>
            <person name="Chao H."/>
            <person name="Childers C.P."/>
            <person name="Dinh H."/>
            <person name="Doddapaneni H."/>
            <person name="Dugan S."/>
            <person name="Gowin J."/>
            <person name="Greiner C."/>
            <person name="Han Y."/>
            <person name="Hu H."/>
            <person name="Hughes D.S.T."/>
            <person name="Huylmans A.-K."/>
            <person name="Kemena C."/>
            <person name="Kremer L.P.M."/>
            <person name="Lee S.L."/>
            <person name="Lopez-Ezquerra A."/>
            <person name="Mallet L."/>
            <person name="Monroy-Kuhn J.M."/>
            <person name="Moser A."/>
            <person name="Murali S.C."/>
            <person name="Muzny D.M."/>
            <person name="Otani S."/>
            <person name="Piulachs M.-D."/>
            <person name="Poelchau M."/>
            <person name="Qu J."/>
            <person name="Schaub F."/>
            <person name="Wada-Katsumata A."/>
            <person name="Worley K.C."/>
            <person name="Xie Q."/>
            <person name="Ylla G."/>
            <person name="Poulsen M."/>
            <person name="Gibbs R.A."/>
            <person name="Schal C."/>
            <person name="Richards S."/>
            <person name="Belles X."/>
            <person name="Korb J."/>
            <person name="Bornberg-Bauer E."/>
        </authorList>
    </citation>
    <scope>NUCLEOTIDE SEQUENCE [LARGE SCALE GENOMIC DNA]</scope>
    <source>
        <tissue evidence="6">Whole body</tissue>
    </source>
</reference>
<dbReference type="Gene3D" id="1.25.40.180">
    <property type="match status" value="1"/>
</dbReference>
<dbReference type="GO" id="GO:0006446">
    <property type="term" value="P:regulation of translational initiation"/>
    <property type="evidence" value="ECO:0007669"/>
    <property type="project" value="TreeGrafter"/>
</dbReference>
<dbReference type="InterPro" id="IPR051367">
    <property type="entry name" value="mRNA_TranslReg/HistoneTransl"/>
</dbReference>
<evidence type="ECO:0000256" key="4">
    <source>
        <dbReference type="SAM" id="MobiDB-lite"/>
    </source>
</evidence>
<comment type="caution">
    <text evidence="6">The sequence shown here is derived from an EMBL/GenBank/DDBJ whole genome shotgun (WGS) entry which is preliminary data.</text>
</comment>
<dbReference type="OrthoDB" id="565552at2759"/>
<feature type="region of interest" description="Disordered" evidence="4">
    <location>
        <begin position="37"/>
        <end position="86"/>
    </location>
</feature>
<dbReference type="InterPro" id="IPR003890">
    <property type="entry name" value="MIF4G-like_typ-3"/>
</dbReference>
<dbReference type="GO" id="GO:0008494">
    <property type="term" value="F:translation activator activity"/>
    <property type="evidence" value="ECO:0007669"/>
    <property type="project" value="TreeGrafter"/>
</dbReference>
<organism evidence="6 7">
    <name type="scientific">Cryptotermes secundus</name>
    <dbReference type="NCBI Taxonomy" id="105785"/>
    <lineage>
        <taxon>Eukaryota</taxon>
        <taxon>Metazoa</taxon>
        <taxon>Ecdysozoa</taxon>
        <taxon>Arthropoda</taxon>
        <taxon>Hexapoda</taxon>
        <taxon>Insecta</taxon>
        <taxon>Pterygota</taxon>
        <taxon>Neoptera</taxon>
        <taxon>Polyneoptera</taxon>
        <taxon>Dictyoptera</taxon>
        <taxon>Blattodea</taxon>
        <taxon>Blattoidea</taxon>
        <taxon>Termitoidae</taxon>
        <taxon>Kalotermitidae</taxon>
        <taxon>Cryptotermitinae</taxon>
        <taxon>Cryptotermes</taxon>
    </lineage>
</organism>
<evidence type="ECO:0000313" key="7">
    <source>
        <dbReference type="Proteomes" id="UP000235965"/>
    </source>
</evidence>
<dbReference type="SUPFAM" id="SSF48371">
    <property type="entry name" value="ARM repeat"/>
    <property type="match status" value="1"/>
</dbReference>
<evidence type="ECO:0000256" key="1">
    <source>
        <dbReference type="ARBA" id="ARBA00004496"/>
    </source>
</evidence>
<proteinExistence type="predicted"/>
<dbReference type="PANTHER" id="PTHR23254:SF16">
    <property type="entry name" value="CBP80_20-DEPENDENT TRANSLATION INITIATION FACTOR"/>
    <property type="match status" value="1"/>
</dbReference>
<evidence type="ECO:0000313" key="6">
    <source>
        <dbReference type="EMBL" id="PNF28718.1"/>
    </source>
</evidence>
<keyword evidence="2" id="KW-0963">Cytoplasm</keyword>
<dbReference type="AlphaFoldDB" id="A0A2J7QJG6"/>
<name>A0A2J7QJG6_9NEOP</name>
<gene>
    <name evidence="6" type="ORF">B7P43_G07857</name>
</gene>
<evidence type="ECO:0000256" key="3">
    <source>
        <dbReference type="ARBA" id="ARBA00022845"/>
    </source>
</evidence>
<dbReference type="GO" id="GO:0003723">
    <property type="term" value="F:RNA binding"/>
    <property type="evidence" value="ECO:0007669"/>
    <property type="project" value="InterPro"/>
</dbReference>
<dbReference type="GO" id="GO:0005829">
    <property type="term" value="C:cytosol"/>
    <property type="evidence" value="ECO:0007669"/>
    <property type="project" value="TreeGrafter"/>
</dbReference>
<dbReference type="STRING" id="105785.A0A2J7QJG6"/>
<dbReference type="FunFam" id="1.25.40.180:FF:000039">
    <property type="entry name" value="Uncharacterized protein, isoform B"/>
    <property type="match status" value="1"/>
</dbReference>
<evidence type="ECO:0000256" key="2">
    <source>
        <dbReference type="ARBA" id="ARBA00022490"/>
    </source>
</evidence>
<protein>
    <recommendedName>
        <fullName evidence="5">MIF4G domain-containing protein</fullName>
    </recommendedName>
</protein>
<accession>A0A2J7QJG6</accession>
<dbReference type="SMART" id="SM00543">
    <property type="entry name" value="MIF4G"/>
    <property type="match status" value="1"/>
</dbReference>